<dbReference type="EMBL" id="NGUO01000010">
    <property type="protein sequence ID" value="OWS71472.1"/>
    <property type="molecule type" value="Genomic_DNA"/>
</dbReference>
<proteinExistence type="predicted"/>
<dbReference type="RefSeq" id="WP_088527589.1">
    <property type="nucleotide sequence ID" value="NZ_NGUO01000010.1"/>
</dbReference>
<accession>A0A254Q7H9</accession>
<keyword evidence="2" id="KW-1185">Reference proteome</keyword>
<evidence type="ECO:0000313" key="1">
    <source>
        <dbReference type="EMBL" id="OWS71472.1"/>
    </source>
</evidence>
<sequence>MTQLQAVSNEAQQAFRFSPNRQERRQAEGNLKKLIQKGSPVDKLPAVALQLLQGMMQGYGNKLSEEHKQSLFEVCIQYSQILFGKATGRIVISLDAGLGKTLSIVALAAAITKLGYKSKSIMVAQSRIAELCLMNDSLIKAGVAPESIGLVHSYQYDPKLPVVDGEPLNEYGEIKKGYAARVSNAKEDSSQFQFLLVSHSKVKGKREIVKHTQYKGQPRSLTIWDESFISTEATCVGLRDLKTAIVEFEGSMQYELQEVAPFITWLKQSHDLLANEEKSQKARSKAKEIYLPPLSEIQATTYGGYAQYSRKDKRSEWRQMLREMVAMAADPVRVNITGSEAVLQFSDAVSKQLTNLVVLDASYKIRELVRIDPTLQEPDFFVHKQNLKSYEDCTLHRLDYFGSRVAAETPVRAAKVAKEVAIVIKGLPLDEAICLFTFKWQDNPKKKAHASIVITALLEQGIDIDTTVTLKDGTIKPRFMWKTWGQETGSNNASHCHHIFLVGVLRQPANQFLAQLVGQSYDLLKDMPKAAVSEAEVTELSHLIYQASLRSRARVVSNGKALAANFYLVLDEPRVESYLLEIMRGLSIKEWIPSDPTLVKPKVMNQAAQRVIKAFQELTSGDLNEISVRDFKVRYELTGVPDQTFKAARDQALSMNQGWYQPQGSKSFKRVFPSVTQQHQIKITQH</sequence>
<gene>
    <name evidence="1" type="ORF">CBI30_06950</name>
</gene>
<reference evidence="1 2" key="1">
    <citation type="submission" date="2017-05" db="EMBL/GenBank/DDBJ databases">
        <title>Polynucleobacter sp. MWH-K35W1 isolated from the permanently anoxic monimolimnion of a meromictic lake.</title>
        <authorList>
            <person name="Hahn M.W."/>
        </authorList>
    </citation>
    <scope>NUCLEOTIDE SEQUENCE [LARGE SCALE GENOMIC DNA]</scope>
    <source>
        <strain evidence="1 2">MWH-K35W1</strain>
    </source>
</reference>
<evidence type="ECO:0000313" key="2">
    <source>
        <dbReference type="Proteomes" id="UP000198104"/>
    </source>
</evidence>
<dbReference type="OrthoDB" id="9179814at2"/>
<dbReference type="Proteomes" id="UP000198104">
    <property type="component" value="Unassembled WGS sequence"/>
</dbReference>
<protein>
    <submittedName>
        <fullName evidence="1">Uncharacterized protein</fullName>
    </submittedName>
</protein>
<organism evidence="1 2">
    <name type="scientific">Polynucleobacter aenigmaticus</name>
    <dbReference type="NCBI Taxonomy" id="1743164"/>
    <lineage>
        <taxon>Bacteria</taxon>
        <taxon>Pseudomonadati</taxon>
        <taxon>Pseudomonadota</taxon>
        <taxon>Betaproteobacteria</taxon>
        <taxon>Burkholderiales</taxon>
        <taxon>Burkholderiaceae</taxon>
        <taxon>Polynucleobacter</taxon>
    </lineage>
</organism>
<name>A0A254Q7H9_9BURK</name>
<dbReference type="AlphaFoldDB" id="A0A254Q7H9"/>
<comment type="caution">
    <text evidence="1">The sequence shown here is derived from an EMBL/GenBank/DDBJ whole genome shotgun (WGS) entry which is preliminary data.</text>
</comment>